<protein>
    <submittedName>
        <fullName evidence="9">Receptor-type tyrosine-protein phosphatase H</fullName>
    </submittedName>
</protein>
<dbReference type="PANTHER" id="PTHR46957:SF10">
    <property type="entry name" value="PROTEIN TYROSINE PHOSPHATASE, RECEPTOR TYPE, H"/>
    <property type="match status" value="1"/>
</dbReference>
<name>G5BW03_HETGA</name>
<keyword evidence="9" id="KW-0675">Receptor</keyword>
<feature type="non-terminal residue" evidence="9">
    <location>
        <position position="1"/>
    </location>
</feature>
<evidence type="ECO:0000256" key="5">
    <source>
        <dbReference type="ARBA" id="ARBA00022912"/>
    </source>
</evidence>
<evidence type="ECO:0000259" key="8">
    <source>
        <dbReference type="PROSITE" id="PS50853"/>
    </source>
</evidence>
<dbReference type="InterPro" id="IPR003961">
    <property type="entry name" value="FN3_dom"/>
</dbReference>
<dbReference type="SMART" id="SM00060">
    <property type="entry name" value="FN3"/>
    <property type="match status" value="5"/>
</dbReference>
<keyword evidence="7" id="KW-0472">Membrane</keyword>
<dbReference type="GO" id="GO:0042995">
    <property type="term" value="C:cell projection"/>
    <property type="evidence" value="ECO:0007669"/>
    <property type="project" value="UniProtKB-SubCell"/>
</dbReference>
<keyword evidence="7" id="KW-1133">Transmembrane helix</keyword>
<evidence type="ECO:0000313" key="10">
    <source>
        <dbReference type="Proteomes" id="UP000006813"/>
    </source>
</evidence>
<feature type="domain" description="Fibronectin type-III" evidence="8">
    <location>
        <begin position="9"/>
        <end position="98"/>
    </location>
</feature>
<evidence type="ECO:0000256" key="4">
    <source>
        <dbReference type="ARBA" id="ARBA00022553"/>
    </source>
</evidence>
<dbReference type="EMBL" id="JH172115">
    <property type="protein sequence ID" value="EHB13464.1"/>
    <property type="molecule type" value="Genomic_DNA"/>
</dbReference>
<dbReference type="InterPro" id="IPR013783">
    <property type="entry name" value="Ig-like_fold"/>
</dbReference>
<feature type="non-terminal residue" evidence="9">
    <location>
        <position position="559"/>
    </location>
</feature>
<organism evidence="9 10">
    <name type="scientific">Heterocephalus glaber</name>
    <name type="common">Naked mole rat</name>
    <dbReference type="NCBI Taxonomy" id="10181"/>
    <lineage>
        <taxon>Eukaryota</taxon>
        <taxon>Metazoa</taxon>
        <taxon>Chordata</taxon>
        <taxon>Craniata</taxon>
        <taxon>Vertebrata</taxon>
        <taxon>Euteleostomi</taxon>
        <taxon>Mammalia</taxon>
        <taxon>Eutheria</taxon>
        <taxon>Euarchontoglires</taxon>
        <taxon>Glires</taxon>
        <taxon>Rodentia</taxon>
        <taxon>Hystricomorpha</taxon>
        <taxon>Bathyergidae</taxon>
        <taxon>Heterocephalus</taxon>
    </lineage>
</organism>
<keyword evidence="6" id="KW-0966">Cell projection</keyword>
<keyword evidence="4" id="KW-0597">Phosphoprotein</keyword>
<keyword evidence="7" id="KW-0812">Transmembrane</keyword>
<evidence type="ECO:0000256" key="2">
    <source>
        <dbReference type="ARBA" id="ARBA00004316"/>
    </source>
</evidence>
<keyword evidence="5" id="KW-0378">Hydrolase</keyword>
<dbReference type="SUPFAM" id="SSF49265">
    <property type="entry name" value="Fibronectin type III"/>
    <property type="match status" value="2"/>
</dbReference>
<evidence type="ECO:0000256" key="7">
    <source>
        <dbReference type="SAM" id="Phobius"/>
    </source>
</evidence>
<feature type="transmembrane region" description="Helical" evidence="7">
    <location>
        <begin position="451"/>
        <end position="475"/>
    </location>
</feature>
<dbReference type="Gene3D" id="2.60.40.10">
    <property type="entry name" value="Immunoglobulins"/>
    <property type="match status" value="4"/>
</dbReference>
<dbReference type="Proteomes" id="UP000006813">
    <property type="component" value="Unassembled WGS sequence"/>
</dbReference>
<dbReference type="GO" id="GO:0004721">
    <property type="term" value="F:phosphoprotein phosphatase activity"/>
    <property type="evidence" value="ECO:0007669"/>
    <property type="project" value="UniProtKB-KW"/>
</dbReference>
<feature type="domain" description="Fibronectin type-III" evidence="8">
    <location>
        <begin position="183"/>
        <end position="271"/>
    </location>
</feature>
<dbReference type="GO" id="GO:0005886">
    <property type="term" value="C:plasma membrane"/>
    <property type="evidence" value="ECO:0007669"/>
    <property type="project" value="UniProtKB-SubCell"/>
</dbReference>
<keyword evidence="3" id="KW-1003">Cell membrane</keyword>
<gene>
    <name evidence="9" type="ORF">GW7_11654</name>
</gene>
<evidence type="ECO:0000256" key="1">
    <source>
        <dbReference type="ARBA" id="ARBA00004251"/>
    </source>
</evidence>
<evidence type="ECO:0000256" key="3">
    <source>
        <dbReference type="ARBA" id="ARBA00022475"/>
    </source>
</evidence>
<evidence type="ECO:0000313" key="9">
    <source>
        <dbReference type="EMBL" id="EHB13464.1"/>
    </source>
</evidence>
<dbReference type="InParanoid" id="G5BW03"/>
<dbReference type="PANTHER" id="PTHR46957">
    <property type="entry name" value="CYTOKINE RECEPTOR"/>
    <property type="match status" value="1"/>
</dbReference>
<evidence type="ECO:0000256" key="6">
    <source>
        <dbReference type="ARBA" id="ARBA00023273"/>
    </source>
</evidence>
<feature type="domain" description="Fibronectin type-III" evidence="8">
    <location>
        <begin position="272"/>
        <end position="365"/>
    </location>
</feature>
<dbReference type="InterPro" id="IPR029021">
    <property type="entry name" value="Prot-tyrosine_phosphatase-like"/>
</dbReference>
<sequence>LSLGPAPNPVRNLRVDAQTNDSISLRWEEPEGSDPQNLTYWVLWTGDRHTGDTQSTANTSVTVEGLHPGSSYAFSVWVERDGVNSSRETLSAATAPNPVRNLRVDAQTNDSISLRWEEPEGSDPQNLTYWVLWTGDGHTGSTATSVTVEGLHPGSSYPFSVWVERDGVNSSRETLSAATAPNPVTKLRVDAQTNDSISLGWEEPEGSDPQNLTYWVLWTGDGHTGDTQSTADTSVTLHELQPGSLYEFSVWSEKNGINSSSETQNAATAPNAVTHLQNTSETSTSVSLSWAAPADPHSQLYTYRIQWASEAQPPEAGTDSTGRTEETWYVVEALSPGTLYTFRVCAERHKVASSMESFQASTAPDSVSIASCISASGGYGLFLNWSCPSGGYEAFELEVGGQRGSQDRSSCGSRVFVQGLGPARSYTATVTTIWSGLKAKSAPVTCYTESIGVIVGAVVGVLLCLVLAGLLVLFLKKSRNLFSPLLPHSFPGDILAKDFTDHVRRNEKDSNCGFADEYQQLCLEGEGQPQEVALAPENKAKNRYRNVLPCESQLRPVSP</sequence>
<dbReference type="Pfam" id="PF00041">
    <property type="entry name" value="fn3"/>
    <property type="match status" value="4"/>
</dbReference>
<dbReference type="FunFam" id="2.60.40.10:FF:000374">
    <property type="entry name" value="Protein tyrosine phosphatase, receptor type, H"/>
    <property type="match status" value="3"/>
</dbReference>
<proteinExistence type="predicted"/>
<dbReference type="InterPro" id="IPR050713">
    <property type="entry name" value="RTP_Phos/Ushers"/>
</dbReference>
<dbReference type="PROSITE" id="PS50853">
    <property type="entry name" value="FN3"/>
    <property type="match status" value="3"/>
</dbReference>
<dbReference type="Gene3D" id="3.90.190.10">
    <property type="entry name" value="Protein tyrosine phosphatase superfamily"/>
    <property type="match status" value="1"/>
</dbReference>
<comment type="subcellular location">
    <subcellularLocation>
        <location evidence="1">Cell membrane</location>
        <topology evidence="1">Single-pass type I membrane protein</topology>
    </subcellularLocation>
    <subcellularLocation>
        <location evidence="2">Cell projection</location>
    </subcellularLocation>
</comment>
<dbReference type="STRING" id="10181.G5BW03"/>
<dbReference type="InterPro" id="IPR036116">
    <property type="entry name" value="FN3_sf"/>
</dbReference>
<dbReference type="GO" id="GO:0043235">
    <property type="term" value="C:receptor complex"/>
    <property type="evidence" value="ECO:0007669"/>
    <property type="project" value="TreeGrafter"/>
</dbReference>
<reference evidence="9 10" key="1">
    <citation type="journal article" date="2011" name="Nature">
        <title>Genome sequencing reveals insights into physiology and longevity of the naked mole rat.</title>
        <authorList>
            <person name="Kim E.B."/>
            <person name="Fang X."/>
            <person name="Fushan A.A."/>
            <person name="Huang Z."/>
            <person name="Lobanov A.V."/>
            <person name="Han L."/>
            <person name="Marino S.M."/>
            <person name="Sun X."/>
            <person name="Turanov A.A."/>
            <person name="Yang P."/>
            <person name="Yim S.H."/>
            <person name="Zhao X."/>
            <person name="Kasaikina M.V."/>
            <person name="Stoletzki N."/>
            <person name="Peng C."/>
            <person name="Polak P."/>
            <person name="Xiong Z."/>
            <person name="Kiezun A."/>
            <person name="Zhu Y."/>
            <person name="Chen Y."/>
            <person name="Kryukov G.V."/>
            <person name="Zhang Q."/>
            <person name="Peshkin L."/>
            <person name="Yang L."/>
            <person name="Bronson R.T."/>
            <person name="Buffenstein R."/>
            <person name="Wang B."/>
            <person name="Han C."/>
            <person name="Li Q."/>
            <person name="Chen L."/>
            <person name="Zhao W."/>
            <person name="Sunyaev S.R."/>
            <person name="Park T.J."/>
            <person name="Zhang G."/>
            <person name="Wang J."/>
            <person name="Gladyshev V.N."/>
        </authorList>
    </citation>
    <scope>NUCLEOTIDE SEQUENCE [LARGE SCALE GENOMIC DNA]</scope>
</reference>
<accession>G5BW03</accession>
<dbReference type="CDD" id="cd00063">
    <property type="entry name" value="FN3"/>
    <property type="match status" value="4"/>
</dbReference>
<dbReference type="AlphaFoldDB" id="G5BW03"/>
<keyword evidence="5" id="KW-0904">Protein phosphatase</keyword>
<dbReference type="SUPFAM" id="SSF52799">
    <property type="entry name" value="(Phosphotyrosine protein) phosphatases II"/>
    <property type="match status" value="1"/>
</dbReference>